<gene>
    <name evidence="1" type="ORF">J1899_10625</name>
</gene>
<name>A0ABX8FHG1_9BACI</name>
<dbReference type="Proteomes" id="UP000679247">
    <property type="component" value="Chromosome"/>
</dbReference>
<evidence type="ECO:0000313" key="2">
    <source>
        <dbReference type="Proteomes" id="UP000679247"/>
    </source>
</evidence>
<accession>A0ABX8FHG1</accession>
<organism evidence="1 2">
    <name type="scientific">Cytobacillus gottheilii</name>
    <dbReference type="NCBI Taxonomy" id="859144"/>
    <lineage>
        <taxon>Bacteria</taxon>
        <taxon>Bacillati</taxon>
        <taxon>Bacillota</taxon>
        <taxon>Bacilli</taxon>
        <taxon>Bacillales</taxon>
        <taxon>Bacillaceae</taxon>
        <taxon>Cytobacillus</taxon>
    </lineage>
</organism>
<evidence type="ECO:0000313" key="1">
    <source>
        <dbReference type="EMBL" id="QVY63466.1"/>
    </source>
</evidence>
<dbReference type="EMBL" id="CP071709">
    <property type="protein sequence ID" value="QVY63466.1"/>
    <property type="molecule type" value="Genomic_DNA"/>
</dbReference>
<protein>
    <recommendedName>
        <fullName evidence="3">DUF4177 domain-containing protein</fullName>
    </recommendedName>
</protein>
<evidence type="ECO:0008006" key="3">
    <source>
        <dbReference type="Google" id="ProtNLM"/>
    </source>
</evidence>
<sequence>MKRYEYMVENIQIQLRNGTNFEDIITEKLNTLGREGWELAGVNGTVYYFKREI</sequence>
<proteinExistence type="predicted"/>
<dbReference type="RefSeq" id="WP_180320220.1">
    <property type="nucleotide sequence ID" value="NZ_CANKUS010000034.1"/>
</dbReference>
<reference evidence="1 2" key="1">
    <citation type="submission" date="2021-03" db="EMBL/GenBank/DDBJ databases">
        <title>The first data on the complete genome of the tetrodotoxin-producing bacterium.</title>
        <authorList>
            <person name="Melnikova D.I."/>
            <person name="Nijland R."/>
            <person name="Magarlamov T.Y."/>
        </authorList>
    </citation>
    <scope>NUCLEOTIDE SEQUENCE [LARGE SCALE GENOMIC DNA]</scope>
    <source>
        <strain evidence="1 2">1839</strain>
    </source>
</reference>
<keyword evidence="2" id="KW-1185">Reference proteome</keyword>